<proteinExistence type="predicted"/>
<keyword evidence="3" id="KW-1185">Reference proteome</keyword>
<dbReference type="Proteomes" id="UP000636938">
    <property type="component" value="Unassembled WGS sequence"/>
</dbReference>
<feature type="compositionally biased region" description="Low complexity" evidence="1">
    <location>
        <begin position="101"/>
        <end position="114"/>
    </location>
</feature>
<comment type="caution">
    <text evidence="2">The sequence shown here is derived from an EMBL/GenBank/DDBJ whole genome shotgun (WGS) entry which is preliminary data.</text>
</comment>
<evidence type="ECO:0000256" key="1">
    <source>
        <dbReference type="SAM" id="MobiDB-lite"/>
    </source>
</evidence>
<dbReference type="AlphaFoldDB" id="A0A8X8FSF3"/>
<dbReference type="EMBL" id="JACSQS010000007">
    <property type="protein sequence ID" value="MBD7954317.1"/>
    <property type="molecule type" value="Genomic_DNA"/>
</dbReference>
<reference evidence="2 3" key="1">
    <citation type="submission" date="2020-08" db="EMBL/GenBank/DDBJ databases">
        <title>A Genomic Blueprint of the Chicken Gut Microbiome.</title>
        <authorList>
            <person name="Gilroy R."/>
            <person name="Ravi A."/>
            <person name="Getino M."/>
            <person name="Pursley I."/>
            <person name="Horton D.L."/>
            <person name="Alikhan N.-F."/>
            <person name="Baker D."/>
            <person name="Gharbi K."/>
            <person name="Hall N."/>
            <person name="Watson M."/>
            <person name="Adriaenssens E.M."/>
            <person name="Foster-Nyarko E."/>
            <person name="Jarju S."/>
            <person name="Secka A."/>
            <person name="Antonio M."/>
            <person name="Oren A."/>
            <person name="Chaudhuri R."/>
            <person name="La Ragione R.M."/>
            <person name="Hildebrand F."/>
            <person name="Pallen M.J."/>
        </authorList>
    </citation>
    <scope>NUCLEOTIDE SEQUENCE [LARGE SCALE GENOMIC DNA]</scope>
    <source>
        <strain evidence="2 3">Sa5BUN4</strain>
    </source>
</reference>
<gene>
    <name evidence="2" type="ORF">H9654_08865</name>
</gene>
<sequence>MSDVVIEDLASHTLSPIEIGLRSAHVPTATLALMIDQLPLTERQVLRVQLASLMSLHVRSKHHDAAANAAVREVLDQVEVLLALEIERAGMRPPRRAIGFSPDSSEQQQQQRSS</sequence>
<evidence type="ECO:0000313" key="2">
    <source>
        <dbReference type="EMBL" id="MBD7954317.1"/>
    </source>
</evidence>
<accession>A0A8X8FSF3</accession>
<organism evidence="2 3">
    <name type="scientific">Stenotrophomonas lacuserhaii</name>
    <dbReference type="NCBI Taxonomy" id="2760084"/>
    <lineage>
        <taxon>Bacteria</taxon>
        <taxon>Pseudomonadati</taxon>
        <taxon>Pseudomonadota</taxon>
        <taxon>Gammaproteobacteria</taxon>
        <taxon>Lysobacterales</taxon>
        <taxon>Lysobacteraceae</taxon>
        <taxon>Stenotrophomonas</taxon>
    </lineage>
</organism>
<dbReference type="RefSeq" id="WP_191770537.1">
    <property type="nucleotide sequence ID" value="NZ_JACSQS010000007.1"/>
</dbReference>
<feature type="region of interest" description="Disordered" evidence="1">
    <location>
        <begin position="93"/>
        <end position="114"/>
    </location>
</feature>
<protein>
    <submittedName>
        <fullName evidence="2">Uncharacterized protein</fullName>
    </submittedName>
</protein>
<name>A0A8X8FSF3_9GAMM</name>
<evidence type="ECO:0000313" key="3">
    <source>
        <dbReference type="Proteomes" id="UP000636938"/>
    </source>
</evidence>